<dbReference type="Proteomes" id="UP000183997">
    <property type="component" value="Unassembled WGS sequence"/>
</dbReference>
<reference evidence="3" key="1">
    <citation type="submission" date="2016-11" db="EMBL/GenBank/DDBJ databases">
        <authorList>
            <person name="Varghese N."/>
            <person name="Submissions S."/>
        </authorList>
    </citation>
    <scope>NUCLEOTIDE SEQUENCE [LARGE SCALE GENOMIC DNA]</scope>
    <source>
        <strain evidence="3">DSM 10349</strain>
    </source>
</reference>
<dbReference type="RefSeq" id="WP_072917893.1">
    <property type="nucleotide sequence ID" value="NZ_FRAR01000051.1"/>
</dbReference>
<dbReference type="Pfam" id="PF00173">
    <property type="entry name" value="Cyt-b5"/>
    <property type="match status" value="1"/>
</dbReference>
<sequence>MQKDLENLRNAVARELLRAVTLYLKASQEVLNEPFTDGMTYQEYFAHEASDEMLHYLQELNLIAQRDPIQQEAFADHNLQAFLTSATAPSFWFGPYYYPSSEREIRWHKTYDYVVESIVTEMETINLYESYIQETKDKDLKIALTEIVNHEKGDLADFNQMLFSLLSNPPVVQTQQSNGQMQFTLAQLTQYNGTNGMPAYIAVSGKVYDVTRVPAWQGGSHYGLMAGRDVTAQFMNCHPAQGMILNGLPLVGVLV</sequence>
<dbReference type="InterPro" id="IPR001199">
    <property type="entry name" value="Cyt_B5-like_heme/steroid-bd"/>
</dbReference>
<keyword evidence="3" id="KW-1185">Reference proteome</keyword>
<evidence type="ECO:0000313" key="3">
    <source>
        <dbReference type="Proteomes" id="UP000183997"/>
    </source>
</evidence>
<organism evidence="2 3">
    <name type="scientific">Desulforamulus aeronauticus DSM 10349</name>
    <dbReference type="NCBI Taxonomy" id="1121421"/>
    <lineage>
        <taxon>Bacteria</taxon>
        <taxon>Bacillati</taxon>
        <taxon>Bacillota</taxon>
        <taxon>Clostridia</taxon>
        <taxon>Eubacteriales</taxon>
        <taxon>Peptococcaceae</taxon>
        <taxon>Desulforamulus</taxon>
    </lineage>
</organism>
<dbReference type="InterPro" id="IPR036400">
    <property type="entry name" value="Cyt_B5-like_heme/steroid_sf"/>
</dbReference>
<dbReference type="AlphaFoldDB" id="A0A1M6XII3"/>
<name>A0A1M6XII3_9FIRM</name>
<dbReference type="OrthoDB" id="9785263at2"/>
<protein>
    <submittedName>
        <fullName evidence="2">Predicted heme/steroid binding protein</fullName>
    </submittedName>
</protein>
<feature type="domain" description="Cytochrome b5 heme-binding" evidence="1">
    <location>
        <begin position="183"/>
        <end position="255"/>
    </location>
</feature>
<dbReference type="InterPro" id="IPR009078">
    <property type="entry name" value="Ferritin-like_SF"/>
</dbReference>
<dbReference type="SMART" id="SM01117">
    <property type="entry name" value="Cyt-b5"/>
    <property type="match status" value="1"/>
</dbReference>
<dbReference type="SUPFAM" id="SSF55856">
    <property type="entry name" value="Cytochrome b5-like heme/steroid binding domain"/>
    <property type="match status" value="1"/>
</dbReference>
<dbReference type="Gene3D" id="3.10.120.10">
    <property type="entry name" value="Cytochrome b5-like heme/steroid binding domain"/>
    <property type="match status" value="1"/>
</dbReference>
<evidence type="ECO:0000259" key="1">
    <source>
        <dbReference type="SMART" id="SM01117"/>
    </source>
</evidence>
<proteinExistence type="predicted"/>
<dbReference type="EMBL" id="FRAR01000051">
    <property type="protein sequence ID" value="SHL05751.1"/>
    <property type="molecule type" value="Genomic_DNA"/>
</dbReference>
<gene>
    <name evidence="2" type="ORF">SAMN02745123_04035</name>
</gene>
<evidence type="ECO:0000313" key="2">
    <source>
        <dbReference type="EMBL" id="SHL05751.1"/>
    </source>
</evidence>
<accession>A0A1M6XII3</accession>
<dbReference type="SUPFAM" id="SSF47240">
    <property type="entry name" value="Ferritin-like"/>
    <property type="match status" value="1"/>
</dbReference>
<dbReference type="Gene3D" id="6.10.140.1960">
    <property type="match status" value="1"/>
</dbReference>